<sequence length="230" mass="26002">MTPFLTVNNNVSLVSITIAPSTYFITVFLLLICAVIYIPRLVAFRFPNLGIPLPSLSSLLQPLFAEPPSNTLQTTGGEKPLPEPPFARSQLVLEDQQQLVISGQDIVLAQRRHQLQQQLRLQQEQSLLLEKQQQKHIQEIEYHRRRESRRPRDDDSPTKRSTSSSNHDGSPRKSRRITTGLRSPSKHTVAPPLSPPQRGGDGRGPRGFGGRVRRWILTSSVAETRQRRPE</sequence>
<keyword evidence="2" id="KW-0472">Membrane</keyword>
<dbReference type="AlphaFoldDB" id="A0A428QYD1"/>
<keyword evidence="2" id="KW-1133">Transmembrane helix</keyword>
<evidence type="ECO:0000256" key="2">
    <source>
        <dbReference type="SAM" id="Phobius"/>
    </source>
</evidence>
<name>A0A428QYD1_9HYPO</name>
<dbReference type="Proteomes" id="UP000288168">
    <property type="component" value="Unassembled WGS sequence"/>
</dbReference>
<protein>
    <submittedName>
        <fullName evidence="3">Uncharacterized protein</fullName>
    </submittedName>
</protein>
<reference evidence="3 4" key="1">
    <citation type="submission" date="2017-06" db="EMBL/GenBank/DDBJ databases">
        <title>Comparative genomic analysis of Ambrosia Fusariam Clade fungi.</title>
        <authorList>
            <person name="Stajich J.E."/>
            <person name="Carrillo J."/>
            <person name="Kijimoto T."/>
            <person name="Eskalen A."/>
            <person name="O'Donnell K."/>
            <person name="Kasson M."/>
        </authorList>
    </citation>
    <scope>NUCLEOTIDE SEQUENCE [LARGE SCALE GENOMIC DNA]</scope>
    <source>
        <strain evidence="3 4">NRRL62584</strain>
    </source>
</reference>
<proteinExistence type="predicted"/>
<organism evidence="3 4">
    <name type="scientific">Fusarium duplospermum</name>
    <dbReference type="NCBI Taxonomy" id="1325734"/>
    <lineage>
        <taxon>Eukaryota</taxon>
        <taxon>Fungi</taxon>
        <taxon>Dikarya</taxon>
        <taxon>Ascomycota</taxon>
        <taxon>Pezizomycotina</taxon>
        <taxon>Sordariomycetes</taxon>
        <taxon>Hypocreomycetidae</taxon>
        <taxon>Hypocreales</taxon>
        <taxon>Nectriaceae</taxon>
        <taxon>Fusarium</taxon>
        <taxon>Fusarium solani species complex</taxon>
    </lineage>
</organism>
<comment type="caution">
    <text evidence="3">The sequence shown here is derived from an EMBL/GenBank/DDBJ whole genome shotgun (WGS) entry which is preliminary data.</text>
</comment>
<feature type="transmembrane region" description="Helical" evidence="2">
    <location>
        <begin position="12"/>
        <end position="38"/>
    </location>
</feature>
<evidence type="ECO:0000313" key="3">
    <source>
        <dbReference type="EMBL" id="RSL70354.1"/>
    </source>
</evidence>
<feature type="compositionally biased region" description="Basic and acidic residues" evidence="1">
    <location>
        <begin position="138"/>
        <end position="158"/>
    </location>
</feature>
<evidence type="ECO:0000313" key="4">
    <source>
        <dbReference type="Proteomes" id="UP000288168"/>
    </source>
</evidence>
<feature type="region of interest" description="Disordered" evidence="1">
    <location>
        <begin position="138"/>
        <end position="230"/>
    </location>
</feature>
<dbReference type="EMBL" id="NKCI01000010">
    <property type="protein sequence ID" value="RSL70354.1"/>
    <property type="molecule type" value="Genomic_DNA"/>
</dbReference>
<accession>A0A428QYD1</accession>
<gene>
    <name evidence="3" type="ORF">CEP54_001809</name>
</gene>
<keyword evidence="2" id="KW-0812">Transmembrane</keyword>
<evidence type="ECO:0000256" key="1">
    <source>
        <dbReference type="SAM" id="MobiDB-lite"/>
    </source>
</evidence>
<dbReference type="OrthoDB" id="5095970at2759"/>
<keyword evidence="4" id="KW-1185">Reference proteome</keyword>